<reference evidence="1 2" key="1">
    <citation type="journal article" date="2017" name="Mol. Biol. Evol.">
        <title>The 4-celled Tetrabaena socialis nuclear genome reveals the essential components for genetic control of cell number at the origin of multicellularity in the volvocine lineage.</title>
        <authorList>
            <person name="Featherston J."/>
            <person name="Arakaki Y."/>
            <person name="Hanschen E.R."/>
            <person name="Ferris P.J."/>
            <person name="Michod R.E."/>
            <person name="Olson B.J.S.C."/>
            <person name="Nozaki H."/>
            <person name="Durand P.M."/>
        </authorList>
    </citation>
    <scope>NUCLEOTIDE SEQUENCE [LARGE SCALE GENOMIC DNA]</scope>
    <source>
        <strain evidence="1 2">NIES-571</strain>
    </source>
</reference>
<accession>A0A2J8A4C7</accession>
<dbReference type="PANTHER" id="PTHR22642">
    <property type="entry name" value="IMIDAZOLONEPROPIONASE"/>
    <property type="match status" value="1"/>
</dbReference>
<name>A0A2J8A4C7_9CHLO</name>
<evidence type="ECO:0000313" key="2">
    <source>
        <dbReference type="Proteomes" id="UP000236333"/>
    </source>
</evidence>
<dbReference type="PANTHER" id="PTHR22642:SF2">
    <property type="entry name" value="PROTEIN LONG AFTER FAR-RED 3"/>
    <property type="match status" value="1"/>
</dbReference>
<dbReference type="OrthoDB" id="3501663at2759"/>
<dbReference type="AlphaFoldDB" id="A0A2J8A4C7"/>
<organism evidence="1 2">
    <name type="scientific">Tetrabaena socialis</name>
    <dbReference type="NCBI Taxonomy" id="47790"/>
    <lineage>
        <taxon>Eukaryota</taxon>
        <taxon>Viridiplantae</taxon>
        <taxon>Chlorophyta</taxon>
        <taxon>core chlorophytes</taxon>
        <taxon>Chlorophyceae</taxon>
        <taxon>CS clade</taxon>
        <taxon>Chlamydomonadales</taxon>
        <taxon>Tetrabaenaceae</taxon>
        <taxon>Tetrabaena</taxon>
    </lineage>
</organism>
<keyword evidence="2" id="KW-1185">Reference proteome</keyword>
<protein>
    <submittedName>
        <fullName evidence="1">Uncharacterized protein</fullName>
    </submittedName>
</protein>
<gene>
    <name evidence="1" type="ORF">TSOC_006160</name>
</gene>
<sequence>MQLVAAAIPEPPAAARLAALAAASALALSRGVTSLVDMGRFPFADIDSPWRDLQEVYLPAADSGQLRIRLVAHMPLQSWPRLQAWVAARGRAHPGGRLFWGGLKEFLDGSLGSHTALMWRPYADAQPQLAQGAAGGDARADAGAAGAAAAAERVDAHPCGVRMLADSELRARLRGAIGAGLSVLFGVAALEAQTGVLKVDVGATVQKGALHLVGAHEVLSETVAPTSTLERARLRL</sequence>
<comment type="caution">
    <text evidence="1">The sequence shown here is derived from an EMBL/GenBank/DDBJ whole genome shotgun (WGS) entry which is preliminary data.</text>
</comment>
<dbReference type="Proteomes" id="UP000236333">
    <property type="component" value="Unassembled WGS sequence"/>
</dbReference>
<dbReference type="Gene3D" id="3.20.20.140">
    <property type="entry name" value="Metal-dependent hydrolases"/>
    <property type="match status" value="1"/>
</dbReference>
<dbReference type="EMBL" id="PGGS01000183">
    <property type="protein sequence ID" value="PNH07380.1"/>
    <property type="molecule type" value="Genomic_DNA"/>
</dbReference>
<proteinExistence type="predicted"/>
<evidence type="ECO:0000313" key="1">
    <source>
        <dbReference type="EMBL" id="PNH07380.1"/>
    </source>
</evidence>